<evidence type="ECO:0000313" key="1">
    <source>
        <dbReference type="EMBL" id="RDX80662.1"/>
    </source>
</evidence>
<reference evidence="1" key="1">
    <citation type="submission" date="2018-05" db="EMBL/GenBank/DDBJ databases">
        <title>Draft genome of Mucuna pruriens seed.</title>
        <authorList>
            <person name="Nnadi N.E."/>
            <person name="Vos R."/>
            <person name="Hasami M.H."/>
            <person name="Devisetty U.K."/>
            <person name="Aguiy J.C."/>
        </authorList>
    </citation>
    <scope>NUCLEOTIDE SEQUENCE [LARGE SCALE GENOMIC DNA]</scope>
    <source>
        <strain evidence="1">JCA_2017</strain>
    </source>
</reference>
<evidence type="ECO:0000313" key="2">
    <source>
        <dbReference type="Proteomes" id="UP000257109"/>
    </source>
</evidence>
<dbReference type="AlphaFoldDB" id="A0A371FQX6"/>
<comment type="caution">
    <text evidence="1">The sequence shown here is derived from an EMBL/GenBank/DDBJ whole genome shotgun (WGS) entry which is preliminary data.</text>
</comment>
<dbReference type="EMBL" id="QJKJ01008147">
    <property type="protein sequence ID" value="RDX80662.1"/>
    <property type="molecule type" value="Genomic_DNA"/>
</dbReference>
<dbReference type="Proteomes" id="UP000257109">
    <property type="component" value="Unassembled WGS sequence"/>
</dbReference>
<protein>
    <submittedName>
        <fullName evidence="1">Uncharacterized protein</fullName>
    </submittedName>
</protein>
<feature type="non-terminal residue" evidence="1">
    <location>
        <position position="1"/>
    </location>
</feature>
<gene>
    <name evidence="1" type="ORF">CR513_38764</name>
</gene>
<organism evidence="1 2">
    <name type="scientific">Mucuna pruriens</name>
    <name type="common">Velvet bean</name>
    <name type="synonym">Dolichos pruriens</name>
    <dbReference type="NCBI Taxonomy" id="157652"/>
    <lineage>
        <taxon>Eukaryota</taxon>
        <taxon>Viridiplantae</taxon>
        <taxon>Streptophyta</taxon>
        <taxon>Embryophyta</taxon>
        <taxon>Tracheophyta</taxon>
        <taxon>Spermatophyta</taxon>
        <taxon>Magnoliopsida</taxon>
        <taxon>eudicotyledons</taxon>
        <taxon>Gunneridae</taxon>
        <taxon>Pentapetalae</taxon>
        <taxon>rosids</taxon>
        <taxon>fabids</taxon>
        <taxon>Fabales</taxon>
        <taxon>Fabaceae</taxon>
        <taxon>Papilionoideae</taxon>
        <taxon>50 kb inversion clade</taxon>
        <taxon>NPAAA clade</taxon>
        <taxon>indigoferoid/millettioid clade</taxon>
        <taxon>Phaseoleae</taxon>
        <taxon>Mucuna</taxon>
    </lineage>
</organism>
<proteinExistence type="predicted"/>
<keyword evidence="2" id="KW-1185">Reference proteome</keyword>
<name>A0A371FQX6_MUCPR</name>
<sequence length="185" mass="20027">MLPQFHAQVLHQTHHRVLRRRVCVRRNRVSHRSNARGEHNAPSLFGNHYLSGVFGSVKSAEDVDLEDPLQASGIKGHDGRAHTANRAGVTEHDVQLAVSRDNTVDGCLDVVVVGDVAVNVGNVVGVEVLAKGVSEVVLDVGDHHLGTVAKEEPRGGFPDATGSSVIVQLYTSRENKEIITKEKNQ</sequence>
<accession>A0A371FQX6</accession>